<keyword evidence="1" id="KW-0175">Coiled coil</keyword>
<dbReference type="InterPro" id="IPR042779">
    <property type="entry name" value="MISP/MISP3-like"/>
</dbReference>
<feature type="compositionally biased region" description="Low complexity" evidence="2">
    <location>
        <begin position="396"/>
        <end position="405"/>
    </location>
</feature>
<dbReference type="PANTHER" id="PTHR18839">
    <property type="entry name" value="MITOTIC INTERACTOR AND SUBSTRATE OF PLK1 MISP FAMILY MEMBER"/>
    <property type="match status" value="1"/>
</dbReference>
<dbReference type="Proteomes" id="UP000627253">
    <property type="component" value="Unassembled WGS sequence"/>
</dbReference>
<feature type="compositionally biased region" description="Polar residues" evidence="2">
    <location>
        <begin position="540"/>
        <end position="559"/>
    </location>
</feature>
<feature type="region of interest" description="Disordered" evidence="2">
    <location>
        <begin position="116"/>
        <end position="168"/>
    </location>
</feature>
<comment type="caution">
    <text evidence="4">The sequence shown here is derived from an EMBL/GenBank/DDBJ whole genome shotgun (WGS) entry which is preliminary data.</text>
</comment>
<feature type="region of interest" description="Disordered" evidence="2">
    <location>
        <begin position="540"/>
        <end position="588"/>
    </location>
</feature>
<name>A0A852JFI5_9PICI</name>
<evidence type="ECO:0000259" key="3">
    <source>
        <dbReference type="Pfam" id="PF15304"/>
    </source>
</evidence>
<feature type="compositionally biased region" description="Polar residues" evidence="2">
    <location>
        <begin position="117"/>
        <end position="129"/>
    </location>
</feature>
<evidence type="ECO:0000313" key="4">
    <source>
        <dbReference type="EMBL" id="NXX51527.1"/>
    </source>
</evidence>
<dbReference type="Pfam" id="PF15304">
    <property type="entry name" value="AKAP2_C"/>
    <property type="match status" value="1"/>
</dbReference>
<feature type="compositionally biased region" description="Polar residues" evidence="2">
    <location>
        <begin position="50"/>
        <end position="62"/>
    </location>
</feature>
<accession>A0A852JFI5</accession>
<protein>
    <submittedName>
        <fullName evidence="4">MISP protein</fullName>
    </submittedName>
</protein>
<organism evidence="4 5">
    <name type="scientific">Tricholaema leucomelas</name>
    <name type="common">pied barbet</name>
    <dbReference type="NCBI Taxonomy" id="240729"/>
    <lineage>
        <taxon>Eukaryota</taxon>
        <taxon>Metazoa</taxon>
        <taxon>Chordata</taxon>
        <taxon>Craniata</taxon>
        <taxon>Vertebrata</taxon>
        <taxon>Euteleostomi</taxon>
        <taxon>Archelosauria</taxon>
        <taxon>Archosauria</taxon>
        <taxon>Dinosauria</taxon>
        <taxon>Saurischia</taxon>
        <taxon>Theropoda</taxon>
        <taxon>Coelurosauria</taxon>
        <taxon>Aves</taxon>
        <taxon>Neognathae</taxon>
        <taxon>Neoaves</taxon>
        <taxon>Telluraves</taxon>
        <taxon>Coraciimorphae</taxon>
        <taxon>Piciformes</taxon>
        <taxon>Lybiidae</taxon>
        <taxon>Tricholaema lacrymosa</taxon>
    </lineage>
</organism>
<feature type="compositionally biased region" description="Polar residues" evidence="2">
    <location>
        <begin position="148"/>
        <end position="166"/>
    </location>
</feature>
<reference evidence="4" key="1">
    <citation type="submission" date="2020-02" db="EMBL/GenBank/DDBJ databases">
        <title>Bird 10,000 Genomes (B10K) Project - Family phase.</title>
        <authorList>
            <person name="Zhang G."/>
        </authorList>
    </citation>
    <scope>NUCLEOTIDE SEQUENCE</scope>
    <source>
        <strain evidence="4">B10K-DU-002-37</strain>
        <tissue evidence="4">Muscle</tissue>
    </source>
</reference>
<dbReference type="OrthoDB" id="9449914at2759"/>
<feature type="region of interest" description="Disordered" evidence="2">
    <location>
        <begin position="488"/>
        <end position="528"/>
    </location>
</feature>
<dbReference type="PANTHER" id="PTHR18839:SF7">
    <property type="entry name" value="A-KINASE ANCHOR PROTEIN 2 C-TERMINAL DOMAIN-CONTAINING PROTEIN"/>
    <property type="match status" value="1"/>
</dbReference>
<evidence type="ECO:0000313" key="5">
    <source>
        <dbReference type="Proteomes" id="UP000627253"/>
    </source>
</evidence>
<dbReference type="EMBL" id="WAAF01020780">
    <property type="protein sequence ID" value="NXX51527.1"/>
    <property type="molecule type" value="Genomic_DNA"/>
</dbReference>
<feature type="compositionally biased region" description="Basic and acidic residues" evidence="2">
    <location>
        <begin position="261"/>
        <end position="275"/>
    </location>
</feature>
<feature type="compositionally biased region" description="Basic and acidic residues" evidence="2">
    <location>
        <begin position="561"/>
        <end position="588"/>
    </location>
</feature>
<feature type="non-terminal residue" evidence="4">
    <location>
        <position position="1"/>
    </location>
</feature>
<feature type="compositionally biased region" description="Low complexity" evidence="2">
    <location>
        <begin position="503"/>
        <end position="526"/>
    </location>
</feature>
<feature type="region of interest" description="Disordered" evidence="2">
    <location>
        <begin position="1"/>
        <end position="25"/>
    </location>
</feature>
<feature type="compositionally biased region" description="Polar residues" evidence="2">
    <location>
        <begin position="349"/>
        <end position="384"/>
    </location>
</feature>
<dbReference type="InterPro" id="IPR029304">
    <property type="entry name" value="AKAP2_C"/>
</dbReference>
<evidence type="ECO:0000256" key="1">
    <source>
        <dbReference type="ARBA" id="ARBA00023054"/>
    </source>
</evidence>
<gene>
    <name evidence="4" type="primary">Misp</name>
    <name evidence="4" type="ORF">TRILEU_R04968</name>
</gene>
<keyword evidence="5" id="KW-1185">Reference proteome</keyword>
<feature type="domain" description="A-kinase anchor protein 2 C-terminal" evidence="3">
    <location>
        <begin position="245"/>
        <end position="585"/>
    </location>
</feature>
<feature type="region of interest" description="Disordered" evidence="2">
    <location>
        <begin position="234"/>
        <end position="406"/>
    </location>
</feature>
<dbReference type="AlphaFoldDB" id="A0A852JFI5"/>
<proteinExistence type="predicted"/>
<feature type="region of interest" description="Disordered" evidence="2">
    <location>
        <begin position="37"/>
        <end position="69"/>
    </location>
</feature>
<sequence length="588" mass="66306">DEDEQDQRRVPPPNISPEKAKELEDERREIIRSQALKKSSTIAERWSSMDELSSINTSTGSQAEGKHTGSFSTSFAITFDRPSSRRAVTPVDSENIDTEQINFSAARQQFLMLEKSSPGSFFSPGQQAMSPKPESMTKVSRQEWHSPETATNAARGQGSAGTPSQSRTDKAVYQVYSVAYKTPVKEEIHAPSSSNETPIEREIRMAMEREENLWKERGIQRLTSGSEMVEIQTKPLFSMHTSPGPGRKGKDNGRASLYVQREIEQETKREEDLRRQGRLPGTYDRGTQQELDERRRVFEQEEAPPQKPTPTRKAEERRSWVSEFVVEQPLSHSPRPEEDTRAGRRLPSYPTSITLFQTTQPRFATSEKSQDQPRVSQLAPTSTSRRSEDSRARRLPSSTPSPTSTAVLPREYFSLSFWKPKFYVLDDMGTQNPLRREDGREEQYKLRTWKPQTSALIEEEIRSDLQREEELQEQRRRRQQLLDGYSLVSSDGALQEGSRSRHSSAASGASGSYSVSGSPVSSPAPHQGVLSLVSSFTPLRVASPSQGSTETLGSDSARSSPFEERRRRVKEEGKYAGIEPVDKINTEV</sequence>
<feature type="non-terminal residue" evidence="4">
    <location>
        <position position="588"/>
    </location>
</feature>
<evidence type="ECO:0000256" key="2">
    <source>
        <dbReference type="SAM" id="MobiDB-lite"/>
    </source>
</evidence>